<organism evidence="1 2">
    <name type="scientific">Agaricus bisporus var. burnettii</name>
    <dbReference type="NCBI Taxonomy" id="192524"/>
    <lineage>
        <taxon>Eukaryota</taxon>
        <taxon>Fungi</taxon>
        <taxon>Dikarya</taxon>
        <taxon>Basidiomycota</taxon>
        <taxon>Agaricomycotina</taxon>
        <taxon>Agaricomycetes</taxon>
        <taxon>Agaricomycetidae</taxon>
        <taxon>Agaricales</taxon>
        <taxon>Agaricineae</taxon>
        <taxon>Agaricaceae</taxon>
        <taxon>Agaricus</taxon>
    </lineage>
</organism>
<proteinExistence type="predicted"/>
<protein>
    <submittedName>
        <fullName evidence="1">Uncharacterized protein</fullName>
    </submittedName>
</protein>
<gene>
    <name evidence="1" type="ORF">Agabi119p4_907</name>
</gene>
<comment type="caution">
    <text evidence="1">The sequence shown here is derived from an EMBL/GenBank/DDBJ whole genome shotgun (WGS) entry which is preliminary data.</text>
</comment>
<accession>A0A8H7FBI2</accession>
<sequence length="91" mass="10073">MGMPIYKSQPSKSLFLPVHIRPSLVSPKSKQNGNSHVSSQRVLSSRQQHLIYARPIRQYPSPLKAQPCICHVACIATIPLHCSVTAAISRE</sequence>
<dbReference type="EMBL" id="JABXXO010000001">
    <property type="protein sequence ID" value="KAF7784742.1"/>
    <property type="molecule type" value="Genomic_DNA"/>
</dbReference>
<dbReference type="AlphaFoldDB" id="A0A8H7FBI2"/>
<reference evidence="1 2" key="1">
    <citation type="journal article" name="Sci. Rep.">
        <title>Telomere-to-telomere assembled and centromere annotated genomes of the two main subspecies of the button mushroom Agaricus bisporus reveal especially polymorphic chromosome ends.</title>
        <authorList>
            <person name="Sonnenberg A.S.M."/>
            <person name="Sedaghat-Telgerd N."/>
            <person name="Lavrijssen B."/>
            <person name="Ohm R.A."/>
            <person name="Hendrickx P.M."/>
            <person name="Scholtmeijer K."/>
            <person name="Baars J.J.P."/>
            <person name="van Peer A."/>
        </authorList>
    </citation>
    <scope>NUCLEOTIDE SEQUENCE [LARGE SCALE GENOMIC DNA]</scope>
    <source>
        <strain evidence="1 2">H119_p4</strain>
    </source>
</reference>
<name>A0A8H7FBI2_AGABI</name>
<evidence type="ECO:0000313" key="1">
    <source>
        <dbReference type="EMBL" id="KAF7784742.1"/>
    </source>
</evidence>
<evidence type="ECO:0000313" key="2">
    <source>
        <dbReference type="Proteomes" id="UP000629468"/>
    </source>
</evidence>
<dbReference type="Proteomes" id="UP000629468">
    <property type="component" value="Unassembled WGS sequence"/>
</dbReference>